<dbReference type="EMBL" id="MHOD01000015">
    <property type="protein sequence ID" value="OGZ58051.1"/>
    <property type="molecule type" value="Genomic_DNA"/>
</dbReference>
<dbReference type="PANTHER" id="PTHR47514:SF1">
    <property type="entry name" value="TRANSKETOLASE N-TERMINAL SECTION-RELATED"/>
    <property type="match status" value="1"/>
</dbReference>
<protein>
    <submittedName>
        <fullName evidence="5">Transketolase</fullName>
    </submittedName>
</protein>
<comment type="cofactor">
    <cofactor evidence="1">
        <name>thiamine diphosphate</name>
        <dbReference type="ChEBI" id="CHEBI:58937"/>
    </cofactor>
</comment>
<evidence type="ECO:0000256" key="2">
    <source>
        <dbReference type="ARBA" id="ARBA00007131"/>
    </source>
</evidence>
<dbReference type="SUPFAM" id="SSF52518">
    <property type="entry name" value="Thiamin diphosphate-binding fold (THDP-binding)"/>
    <property type="match status" value="1"/>
</dbReference>
<name>A0A1G2H717_9BACT</name>
<comment type="similarity">
    <text evidence="2">Belongs to the transketolase family.</text>
</comment>
<proteinExistence type="inferred from homology"/>
<evidence type="ECO:0000256" key="3">
    <source>
        <dbReference type="ARBA" id="ARBA00023052"/>
    </source>
</evidence>
<dbReference type="Proteomes" id="UP000177932">
    <property type="component" value="Unassembled WGS sequence"/>
</dbReference>
<dbReference type="STRING" id="1802158.A2827_01360"/>
<comment type="caution">
    <text evidence="5">The sequence shown here is derived from an EMBL/GenBank/DDBJ whole genome shotgun (WGS) entry which is preliminary data.</text>
</comment>
<dbReference type="PANTHER" id="PTHR47514">
    <property type="entry name" value="TRANSKETOLASE N-TERMINAL SECTION-RELATED"/>
    <property type="match status" value="1"/>
</dbReference>
<dbReference type="CDD" id="cd02012">
    <property type="entry name" value="TPP_TK"/>
    <property type="match status" value="1"/>
</dbReference>
<feature type="domain" description="Transketolase N-terminal" evidence="4">
    <location>
        <begin position="17"/>
        <end position="266"/>
    </location>
</feature>
<evidence type="ECO:0000259" key="4">
    <source>
        <dbReference type="Pfam" id="PF00456"/>
    </source>
</evidence>
<dbReference type="Pfam" id="PF00456">
    <property type="entry name" value="Transketolase_N"/>
    <property type="match status" value="1"/>
</dbReference>
<evidence type="ECO:0000313" key="5">
    <source>
        <dbReference type="EMBL" id="OGZ58051.1"/>
    </source>
</evidence>
<keyword evidence="3" id="KW-0786">Thiamine pyrophosphate</keyword>
<evidence type="ECO:0000313" key="6">
    <source>
        <dbReference type="Proteomes" id="UP000177932"/>
    </source>
</evidence>
<dbReference type="InterPro" id="IPR005474">
    <property type="entry name" value="Transketolase_N"/>
</dbReference>
<reference evidence="5 6" key="1">
    <citation type="journal article" date="2016" name="Nat. Commun.">
        <title>Thousands of microbial genomes shed light on interconnected biogeochemical processes in an aquifer system.</title>
        <authorList>
            <person name="Anantharaman K."/>
            <person name="Brown C.T."/>
            <person name="Hug L.A."/>
            <person name="Sharon I."/>
            <person name="Castelle C.J."/>
            <person name="Probst A.J."/>
            <person name="Thomas B.C."/>
            <person name="Singh A."/>
            <person name="Wilkins M.J."/>
            <person name="Karaoz U."/>
            <person name="Brodie E.L."/>
            <person name="Williams K.H."/>
            <person name="Hubbard S.S."/>
            <person name="Banfield J.F."/>
        </authorList>
    </citation>
    <scope>NUCLEOTIDE SEQUENCE [LARGE SCALE GENOMIC DNA]</scope>
</reference>
<organism evidence="5 6">
    <name type="scientific">Candidatus Spechtbacteria bacterium RIFCSPHIGHO2_01_FULL_43_30</name>
    <dbReference type="NCBI Taxonomy" id="1802158"/>
    <lineage>
        <taxon>Bacteria</taxon>
        <taxon>Candidatus Spechtiibacteriota</taxon>
    </lineage>
</organism>
<dbReference type="Gene3D" id="3.40.50.970">
    <property type="match status" value="1"/>
</dbReference>
<dbReference type="AlphaFoldDB" id="A0A1G2H717"/>
<sequence length="297" mass="33413">MPISTLHDDKLKALEEKANEIRQDLIKMLVEAKSGHTAGPLAMADVFTCMYFHILNHDPKNPDWEERDRLILSNGHICPIQYVAMAYAGYFPKEELMRLRKYKSRLQGHPHRTSLPGLETTSGPLGSGLGQSAGMAKVALMDGKKWRVYCLMSDGEHDAGNTWEAAMFAGKNKLYNLTAIIDRNNIQIDGFTEDIMPLEPLRAKYEAFNWYVIEVDGHNILEIVDACRKAEAVYDKPTVIIAHTIPGKGVEYMERDYLWHGSPPGEGPENAFTKDKQAEEAIKSLRTLGGKIESEHE</sequence>
<accession>A0A1G2H717</accession>
<dbReference type="InterPro" id="IPR029061">
    <property type="entry name" value="THDP-binding"/>
</dbReference>
<evidence type="ECO:0000256" key="1">
    <source>
        <dbReference type="ARBA" id="ARBA00001964"/>
    </source>
</evidence>
<gene>
    <name evidence="5" type="ORF">A2827_01360</name>
</gene>